<reference evidence="6 7" key="1">
    <citation type="submission" date="2023-03" db="EMBL/GenBank/DDBJ databases">
        <title>Genome sequence of Lichtheimia ornata CBS 291.66.</title>
        <authorList>
            <person name="Mohabir J.T."/>
            <person name="Shea T.P."/>
            <person name="Kurbessoian T."/>
            <person name="Berby B."/>
            <person name="Fontaine J."/>
            <person name="Livny J."/>
            <person name="Gnirke A."/>
            <person name="Stajich J.E."/>
            <person name="Cuomo C.A."/>
        </authorList>
    </citation>
    <scope>NUCLEOTIDE SEQUENCE [LARGE SCALE GENOMIC DNA]</scope>
    <source>
        <strain evidence="6">CBS 291.66</strain>
    </source>
</reference>
<comment type="caution">
    <text evidence="6">The sequence shown here is derived from an EMBL/GenBank/DDBJ whole genome shotgun (WGS) entry which is preliminary data.</text>
</comment>
<keyword evidence="2" id="KW-0285">Flavoprotein</keyword>
<accession>A0AAD7UXJ3</accession>
<dbReference type="GO" id="GO:0071949">
    <property type="term" value="F:FAD binding"/>
    <property type="evidence" value="ECO:0007669"/>
    <property type="project" value="InterPro"/>
</dbReference>
<name>A0AAD7UXJ3_9FUNG</name>
<keyword evidence="4" id="KW-0560">Oxidoreductase</keyword>
<proteinExistence type="predicted"/>
<organism evidence="6 7">
    <name type="scientific">Lichtheimia ornata</name>
    <dbReference type="NCBI Taxonomy" id="688661"/>
    <lineage>
        <taxon>Eukaryota</taxon>
        <taxon>Fungi</taxon>
        <taxon>Fungi incertae sedis</taxon>
        <taxon>Mucoromycota</taxon>
        <taxon>Mucoromycotina</taxon>
        <taxon>Mucoromycetes</taxon>
        <taxon>Mucorales</taxon>
        <taxon>Lichtheimiaceae</taxon>
        <taxon>Lichtheimia</taxon>
    </lineage>
</organism>
<dbReference type="Gene3D" id="3.50.50.60">
    <property type="entry name" value="FAD/NAD(P)-binding domain"/>
    <property type="match status" value="1"/>
</dbReference>
<dbReference type="Pfam" id="PF01494">
    <property type="entry name" value="FAD_binding_3"/>
    <property type="match status" value="1"/>
</dbReference>
<gene>
    <name evidence="6" type="ORF">O0I10_009833</name>
</gene>
<dbReference type="InterPro" id="IPR036188">
    <property type="entry name" value="FAD/NAD-bd_sf"/>
</dbReference>
<dbReference type="InterPro" id="IPR002938">
    <property type="entry name" value="FAD-bd"/>
</dbReference>
<dbReference type="GO" id="GO:0016709">
    <property type="term" value="F:oxidoreductase activity, acting on paired donors, with incorporation or reduction of molecular oxygen, NAD(P)H as one donor, and incorporation of one atom of oxygen"/>
    <property type="evidence" value="ECO:0007669"/>
    <property type="project" value="UniProtKB-ARBA"/>
</dbReference>
<dbReference type="Gene3D" id="3.30.70.2450">
    <property type="match status" value="1"/>
</dbReference>
<sequence length="617" mass="69090">MEQQNTIYDVVIAGAGPVGLFLAYKMRCLGHSVYICDPKLGPTDQSRAVLLTSRTMEIFALNGIAEHFLKEAIIAQGMEAHYKGSTLGTISVATTDLTPFPQMTLLVQEKTEAIFIDLLEKMHSSNDVKAVEWRTEVCGYSQHDDHVEVQVRNVNDDTNKTSTIQGRYLIGCDGTHSVVRRKHGDWKYEGYSVDTQFVLADIALEGRDVDRVTSYRAHAFMHPTGFCGLIPIGKRNGKDYFRLVNNLTPYQVAKSDDTTHGISRTGETVTLDRLKELMEDRLNPLDIKPVDPVWSSVFRINERKANGFRRGRAFVVGDAAHCHSPVGGQGLNLGFQDATKVDNIAWKLSLVLNGRSNDVDKLLDSYTIERDPIVKSTMTNTGSMTRLIFSGGFISDIMTYLAVSALTSIERLQKYIVTNMMQVTIHLGKDSPILLPSSSLLIESGRFMPETCFLRKRVINDKLEFKTLYQILQGVDRQHAIIWVCTRPSKYDPCPWTKDFLAKADRWKHATRPIAVESTWHVHDAKLPSYVAAGSSNSSVIKEDTFWMENNWEMQDALTKRIGLDVHLNNTKRGMEPPAAIVIIRPDGYIASTALIQSADDIDKALTPLETYLALAN</sequence>
<dbReference type="PANTHER" id="PTHR43004">
    <property type="entry name" value="TRK SYSTEM POTASSIUM UPTAKE PROTEIN"/>
    <property type="match status" value="1"/>
</dbReference>
<feature type="domain" description="FAD-binding" evidence="5">
    <location>
        <begin position="8"/>
        <end position="380"/>
    </location>
</feature>
<comment type="cofactor">
    <cofactor evidence="1">
        <name>FAD</name>
        <dbReference type="ChEBI" id="CHEBI:57692"/>
    </cofactor>
</comment>
<evidence type="ECO:0000313" key="6">
    <source>
        <dbReference type="EMBL" id="KAJ8654527.1"/>
    </source>
</evidence>
<dbReference type="AlphaFoldDB" id="A0AAD7UXJ3"/>
<evidence type="ECO:0000256" key="1">
    <source>
        <dbReference type="ARBA" id="ARBA00001974"/>
    </source>
</evidence>
<dbReference type="PRINTS" id="PR00420">
    <property type="entry name" value="RNGMNOXGNASE"/>
</dbReference>
<evidence type="ECO:0000259" key="5">
    <source>
        <dbReference type="Pfam" id="PF01494"/>
    </source>
</evidence>
<keyword evidence="3" id="KW-0274">FAD</keyword>
<evidence type="ECO:0000256" key="4">
    <source>
        <dbReference type="ARBA" id="ARBA00023002"/>
    </source>
</evidence>
<evidence type="ECO:0000313" key="7">
    <source>
        <dbReference type="Proteomes" id="UP001234581"/>
    </source>
</evidence>
<evidence type="ECO:0000256" key="2">
    <source>
        <dbReference type="ARBA" id="ARBA00022630"/>
    </source>
</evidence>
<protein>
    <recommendedName>
        <fullName evidence="5">FAD-binding domain-containing protein</fullName>
    </recommendedName>
</protein>
<dbReference type="Proteomes" id="UP001234581">
    <property type="component" value="Unassembled WGS sequence"/>
</dbReference>
<dbReference type="RefSeq" id="XP_058339441.1">
    <property type="nucleotide sequence ID" value="XM_058489819.1"/>
</dbReference>
<dbReference type="InterPro" id="IPR050641">
    <property type="entry name" value="RIFMO-like"/>
</dbReference>
<dbReference type="GeneID" id="83217238"/>
<evidence type="ECO:0000256" key="3">
    <source>
        <dbReference type="ARBA" id="ARBA00022827"/>
    </source>
</evidence>
<dbReference type="EMBL" id="JARTCD010000060">
    <property type="protein sequence ID" value="KAJ8654527.1"/>
    <property type="molecule type" value="Genomic_DNA"/>
</dbReference>
<dbReference type="SUPFAM" id="SSF51905">
    <property type="entry name" value="FAD/NAD(P)-binding domain"/>
    <property type="match status" value="1"/>
</dbReference>
<keyword evidence="7" id="KW-1185">Reference proteome</keyword>
<dbReference type="PANTHER" id="PTHR43004:SF19">
    <property type="entry name" value="BINDING MONOOXYGENASE, PUTATIVE (JCVI)-RELATED"/>
    <property type="match status" value="1"/>
</dbReference>